<dbReference type="Proteomes" id="UP000233769">
    <property type="component" value="Chromosome tk0001"/>
</dbReference>
<accession>A0A2N9AN58</accession>
<name>A0A2N9AN58_METEX</name>
<dbReference type="AlphaFoldDB" id="A0A2N9AN58"/>
<dbReference type="EMBL" id="LT962688">
    <property type="protein sequence ID" value="SOR28722.1"/>
    <property type="molecule type" value="Genomic_DNA"/>
</dbReference>
<organism evidence="1 2">
    <name type="scientific">Methylorubrum extorquens</name>
    <name type="common">Methylobacterium dichloromethanicum</name>
    <name type="synonym">Methylobacterium extorquens</name>
    <dbReference type="NCBI Taxonomy" id="408"/>
    <lineage>
        <taxon>Bacteria</taxon>
        <taxon>Pseudomonadati</taxon>
        <taxon>Pseudomonadota</taxon>
        <taxon>Alphaproteobacteria</taxon>
        <taxon>Hyphomicrobiales</taxon>
        <taxon>Methylobacteriaceae</taxon>
        <taxon>Methylorubrum</taxon>
    </lineage>
</organism>
<evidence type="ECO:0000313" key="2">
    <source>
        <dbReference type="Proteomes" id="UP000233769"/>
    </source>
</evidence>
<gene>
    <name evidence="1" type="ORF">TK0001_2120</name>
</gene>
<reference evidence="2" key="1">
    <citation type="submission" date="2017-10" db="EMBL/GenBank/DDBJ databases">
        <authorList>
            <person name="Regsiter A."/>
            <person name="William W."/>
        </authorList>
    </citation>
    <scope>NUCLEOTIDE SEQUENCE [LARGE SCALE GENOMIC DNA]</scope>
</reference>
<evidence type="ECO:0000313" key="1">
    <source>
        <dbReference type="EMBL" id="SOR28722.1"/>
    </source>
</evidence>
<protein>
    <submittedName>
        <fullName evidence="1">Uncharacterized protein</fullName>
    </submittedName>
</protein>
<sequence>MKSIDRSAVTRDELLSRIRINAQEGREVVAEIERRRAVNGGSPALDAWLLAGVRTSAATLREQLAEHDRAEMVLQPVQQQQACAARSGAVTIRITALGRLGFDCTPDGGEASLWIVTDGRTSRDCASYAEALDLAEESRGLGYVPAAD</sequence>
<proteinExistence type="predicted"/>